<dbReference type="OrthoDB" id="1247949at2"/>
<sequence length="197" mass="23649">MKYALIIGMFFLFISCQNNTVAENNKYFYDIDRKTIFIKGDLQKLTALQKGEADKYKKTKDEKYLLSSIYLKLFYQPTHIKQVPIVYNLLKLNNNRYDFLSISCYYNLAFQFENSSPQLAMKFIDDAIKTDLETQYYLSHLYHLKGRLYYNQEDYTKAKYYFTKALKSYKPKQKLYIASMYNNFGMVDDKLNNQYRP</sequence>
<dbReference type="InterPro" id="IPR019734">
    <property type="entry name" value="TPR_rpt"/>
</dbReference>
<dbReference type="Proteomes" id="UP000323082">
    <property type="component" value="Unassembled WGS sequence"/>
</dbReference>
<organism evidence="2 3">
    <name type="scientific">Chryseobacterium sediminis</name>
    <dbReference type="NCBI Taxonomy" id="1679494"/>
    <lineage>
        <taxon>Bacteria</taxon>
        <taxon>Pseudomonadati</taxon>
        <taxon>Bacteroidota</taxon>
        <taxon>Flavobacteriia</taxon>
        <taxon>Flavobacteriales</taxon>
        <taxon>Weeksellaceae</taxon>
        <taxon>Chryseobacterium group</taxon>
        <taxon>Chryseobacterium</taxon>
    </lineage>
</organism>
<reference evidence="2 3" key="1">
    <citation type="journal article" date="2015" name="Int. J. Syst. Evol. Microbiol.">
        <title>Chryseobacterium sediminis sp. nov., isolated from a river sediment.</title>
        <authorList>
            <person name="Kampfer P."/>
            <person name="Busse H.J."/>
            <person name="McInroy J.A."/>
            <person name="Glaeser S.P."/>
        </authorList>
    </citation>
    <scope>NUCLEOTIDE SEQUENCE [LARGE SCALE GENOMIC DNA]</scope>
    <source>
        <strain evidence="2 3">IMT-174</strain>
    </source>
</reference>
<dbReference type="InterPro" id="IPR011990">
    <property type="entry name" value="TPR-like_helical_dom_sf"/>
</dbReference>
<evidence type="ECO:0000313" key="2">
    <source>
        <dbReference type="EMBL" id="KAA2215693.1"/>
    </source>
</evidence>
<dbReference type="EMBL" id="VUNZ01000006">
    <property type="protein sequence ID" value="KAA2215693.1"/>
    <property type="molecule type" value="Genomic_DNA"/>
</dbReference>
<comment type="caution">
    <text evidence="2">The sequence shown here is derived from an EMBL/GenBank/DDBJ whole genome shotgun (WGS) entry which is preliminary data.</text>
</comment>
<feature type="repeat" description="TPR" evidence="1">
    <location>
        <begin position="139"/>
        <end position="172"/>
    </location>
</feature>
<protein>
    <recommendedName>
        <fullName evidence="4">Tetratricopeptide repeat protein</fullName>
    </recommendedName>
</protein>
<dbReference type="PROSITE" id="PS50005">
    <property type="entry name" value="TPR"/>
    <property type="match status" value="1"/>
</dbReference>
<evidence type="ECO:0000256" key="1">
    <source>
        <dbReference type="PROSITE-ProRule" id="PRU00339"/>
    </source>
</evidence>
<name>A0A5B2TNN4_9FLAO</name>
<gene>
    <name evidence="2" type="ORF">FW780_21500</name>
</gene>
<dbReference type="RefSeq" id="WP_149835634.1">
    <property type="nucleotide sequence ID" value="NZ_VUNZ01000006.1"/>
</dbReference>
<evidence type="ECO:0000313" key="3">
    <source>
        <dbReference type="Proteomes" id="UP000323082"/>
    </source>
</evidence>
<proteinExistence type="predicted"/>
<dbReference type="Gene3D" id="1.25.40.10">
    <property type="entry name" value="Tetratricopeptide repeat domain"/>
    <property type="match status" value="1"/>
</dbReference>
<keyword evidence="1" id="KW-0802">TPR repeat</keyword>
<dbReference type="AlphaFoldDB" id="A0A5B2TNN4"/>
<dbReference type="PROSITE" id="PS51257">
    <property type="entry name" value="PROKAR_LIPOPROTEIN"/>
    <property type="match status" value="1"/>
</dbReference>
<evidence type="ECO:0008006" key="4">
    <source>
        <dbReference type="Google" id="ProtNLM"/>
    </source>
</evidence>
<accession>A0A5B2TNN4</accession>
<dbReference type="SUPFAM" id="SSF81901">
    <property type="entry name" value="HCP-like"/>
    <property type="match status" value="1"/>
</dbReference>